<feature type="non-terminal residue" evidence="2">
    <location>
        <position position="1"/>
    </location>
</feature>
<organism evidence="2 3">
    <name type="scientific">Auricularia subglabra (strain TFB-10046 / SS5)</name>
    <name type="common">White-rot fungus</name>
    <name type="synonym">Auricularia delicata (strain TFB10046)</name>
    <dbReference type="NCBI Taxonomy" id="717982"/>
    <lineage>
        <taxon>Eukaryota</taxon>
        <taxon>Fungi</taxon>
        <taxon>Dikarya</taxon>
        <taxon>Basidiomycota</taxon>
        <taxon>Agaricomycotina</taxon>
        <taxon>Agaricomycetes</taxon>
        <taxon>Auriculariales</taxon>
        <taxon>Auriculariaceae</taxon>
        <taxon>Auricularia</taxon>
    </lineage>
</organism>
<reference evidence="3" key="1">
    <citation type="journal article" date="2012" name="Science">
        <title>The Paleozoic origin of enzymatic lignin decomposition reconstructed from 31 fungal genomes.</title>
        <authorList>
            <person name="Floudas D."/>
            <person name="Binder M."/>
            <person name="Riley R."/>
            <person name="Barry K."/>
            <person name="Blanchette R.A."/>
            <person name="Henrissat B."/>
            <person name="Martinez A.T."/>
            <person name="Otillar R."/>
            <person name="Spatafora J.W."/>
            <person name="Yadav J.S."/>
            <person name="Aerts A."/>
            <person name="Benoit I."/>
            <person name="Boyd A."/>
            <person name="Carlson A."/>
            <person name="Copeland A."/>
            <person name="Coutinho P.M."/>
            <person name="de Vries R.P."/>
            <person name="Ferreira P."/>
            <person name="Findley K."/>
            <person name="Foster B."/>
            <person name="Gaskell J."/>
            <person name="Glotzer D."/>
            <person name="Gorecki P."/>
            <person name="Heitman J."/>
            <person name="Hesse C."/>
            <person name="Hori C."/>
            <person name="Igarashi K."/>
            <person name="Jurgens J.A."/>
            <person name="Kallen N."/>
            <person name="Kersten P."/>
            <person name="Kohler A."/>
            <person name="Kuees U."/>
            <person name="Kumar T.K.A."/>
            <person name="Kuo A."/>
            <person name="LaButti K."/>
            <person name="Larrondo L.F."/>
            <person name="Lindquist E."/>
            <person name="Ling A."/>
            <person name="Lombard V."/>
            <person name="Lucas S."/>
            <person name="Lundell T."/>
            <person name="Martin R."/>
            <person name="McLaughlin D.J."/>
            <person name="Morgenstern I."/>
            <person name="Morin E."/>
            <person name="Murat C."/>
            <person name="Nagy L.G."/>
            <person name="Nolan M."/>
            <person name="Ohm R.A."/>
            <person name="Patyshakuliyeva A."/>
            <person name="Rokas A."/>
            <person name="Ruiz-Duenas F.J."/>
            <person name="Sabat G."/>
            <person name="Salamov A."/>
            <person name="Samejima M."/>
            <person name="Schmutz J."/>
            <person name="Slot J.C."/>
            <person name="St John F."/>
            <person name="Stenlid J."/>
            <person name="Sun H."/>
            <person name="Sun S."/>
            <person name="Syed K."/>
            <person name="Tsang A."/>
            <person name="Wiebenga A."/>
            <person name="Young D."/>
            <person name="Pisabarro A."/>
            <person name="Eastwood D.C."/>
            <person name="Martin F."/>
            <person name="Cullen D."/>
            <person name="Grigoriev I.V."/>
            <person name="Hibbett D.S."/>
        </authorList>
    </citation>
    <scope>NUCLEOTIDE SEQUENCE [LARGE SCALE GENOMIC DNA]</scope>
    <source>
        <strain evidence="3">TFB10046</strain>
    </source>
</reference>
<dbReference type="PROSITE" id="PS00108">
    <property type="entry name" value="PROTEIN_KINASE_ST"/>
    <property type="match status" value="1"/>
</dbReference>
<gene>
    <name evidence="2" type="ORF">AURDEDRAFT_22629</name>
</gene>
<dbReference type="InterPro" id="IPR051681">
    <property type="entry name" value="Ser/Thr_Kinases-Pseudokinases"/>
</dbReference>
<dbReference type="PANTHER" id="PTHR44329:SF261">
    <property type="entry name" value="ZINC FINGER CONTAINING PROTEIN KINASE-RELATED"/>
    <property type="match status" value="1"/>
</dbReference>
<evidence type="ECO:0000259" key="1">
    <source>
        <dbReference type="PROSITE" id="PS50011"/>
    </source>
</evidence>
<dbReference type="PANTHER" id="PTHR44329">
    <property type="entry name" value="SERINE/THREONINE-PROTEIN KINASE TNNI3K-RELATED"/>
    <property type="match status" value="1"/>
</dbReference>
<dbReference type="SMART" id="SM00220">
    <property type="entry name" value="S_TKc"/>
    <property type="match status" value="1"/>
</dbReference>
<evidence type="ECO:0000313" key="2">
    <source>
        <dbReference type="EMBL" id="EJD36959.1"/>
    </source>
</evidence>
<dbReference type="GO" id="GO:0004674">
    <property type="term" value="F:protein serine/threonine kinase activity"/>
    <property type="evidence" value="ECO:0007669"/>
    <property type="project" value="TreeGrafter"/>
</dbReference>
<dbReference type="Pfam" id="PF00069">
    <property type="entry name" value="Pkinase"/>
    <property type="match status" value="1"/>
</dbReference>
<dbReference type="AlphaFoldDB" id="J0DA36"/>
<keyword evidence="2" id="KW-0418">Kinase</keyword>
<dbReference type="EMBL" id="JH687850">
    <property type="protein sequence ID" value="EJD36959.1"/>
    <property type="molecule type" value="Genomic_DNA"/>
</dbReference>
<dbReference type="InterPro" id="IPR011009">
    <property type="entry name" value="Kinase-like_dom_sf"/>
</dbReference>
<protein>
    <submittedName>
        <fullName evidence="2">Kinase-like protein</fullName>
    </submittedName>
</protein>
<feature type="non-terminal residue" evidence="2">
    <location>
        <position position="133"/>
    </location>
</feature>
<feature type="domain" description="Protein kinase" evidence="1">
    <location>
        <begin position="1"/>
        <end position="133"/>
    </location>
</feature>
<name>J0DA36_AURST</name>
<proteinExistence type="predicted"/>
<dbReference type="PROSITE" id="PS50011">
    <property type="entry name" value="PROTEIN_KINASE_DOM"/>
    <property type="match status" value="1"/>
</dbReference>
<dbReference type="OMA" id="LLITPWM"/>
<dbReference type="Proteomes" id="UP000006514">
    <property type="component" value="Unassembled WGS sequence"/>
</dbReference>
<dbReference type="InterPro" id="IPR000719">
    <property type="entry name" value="Prot_kinase_dom"/>
</dbReference>
<keyword evidence="3" id="KW-1185">Reference proteome</keyword>
<dbReference type="InParanoid" id="J0DA36"/>
<dbReference type="Gene3D" id="1.10.510.10">
    <property type="entry name" value="Transferase(Phosphotransferase) domain 1"/>
    <property type="match status" value="1"/>
</dbReference>
<keyword evidence="2" id="KW-0808">Transferase</keyword>
<dbReference type="SUPFAM" id="SSF56112">
    <property type="entry name" value="Protein kinase-like (PK-like)"/>
    <property type="match status" value="1"/>
</dbReference>
<dbReference type="InterPro" id="IPR008271">
    <property type="entry name" value="Ser/Thr_kinase_AS"/>
</dbReference>
<evidence type="ECO:0000313" key="3">
    <source>
        <dbReference type="Proteomes" id="UP000006514"/>
    </source>
</evidence>
<dbReference type="OrthoDB" id="4062651at2759"/>
<dbReference type="KEGG" id="adl:AURDEDRAFT_22629"/>
<dbReference type="GO" id="GO:0005524">
    <property type="term" value="F:ATP binding"/>
    <property type="evidence" value="ECO:0007669"/>
    <property type="project" value="InterPro"/>
</dbReference>
<accession>J0DA36</accession>
<sequence>RELRAWRAVQHPYILPLLGFNDSNGNDPLLLITPWMTNGNLTEHLRRYPGADRPRLVHQIAEGLSYLHMVAKIVHGDLKGENILVSQTGDPLVADFGLSTLIEKTDEEGTTESAIRQFSTFVFSAPELLADDV</sequence>